<dbReference type="GO" id="GO:0140662">
    <property type="term" value="F:ATP-dependent protein folding chaperone"/>
    <property type="evidence" value="ECO:0007669"/>
    <property type="project" value="InterPro"/>
</dbReference>
<evidence type="ECO:0000313" key="10">
    <source>
        <dbReference type="Proteomes" id="UP000198528"/>
    </source>
</evidence>
<dbReference type="GO" id="GO:0016887">
    <property type="term" value="F:ATP hydrolysis activity"/>
    <property type="evidence" value="ECO:0007669"/>
    <property type="project" value="InterPro"/>
</dbReference>
<dbReference type="GO" id="GO:0005524">
    <property type="term" value="F:ATP binding"/>
    <property type="evidence" value="ECO:0007669"/>
    <property type="project" value="UniProtKB-UniRule"/>
</dbReference>
<dbReference type="InterPro" id="IPR037196">
    <property type="entry name" value="HSP90_C"/>
</dbReference>
<keyword evidence="3 5" id="KW-0067">ATP-binding</keyword>
<dbReference type="InterPro" id="IPR020575">
    <property type="entry name" value="Hsp90_N"/>
</dbReference>
<organism evidence="9 10">
    <name type="scientific">Parafannyhessea umbonata</name>
    <dbReference type="NCBI Taxonomy" id="604330"/>
    <lineage>
        <taxon>Bacteria</taxon>
        <taxon>Bacillati</taxon>
        <taxon>Actinomycetota</taxon>
        <taxon>Coriobacteriia</taxon>
        <taxon>Coriobacteriales</taxon>
        <taxon>Atopobiaceae</taxon>
        <taxon>Parafannyhessea</taxon>
    </lineage>
</organism>
<evidence type="ECO:0000256" key="5">
    <source>
        <dbReference type="HAMAP-Rule" id="MF_00505"/>
    </source>
</evidence>
<dbReference type="Pfam" id="PF00183">
    <property type="entry name" value="HSP90"/>
    <property type="match status" value="1"/>
</dbReference>
<comment type="subcellular location">
    <subcellularLocation>
        <location evidence="5">Cytoplasm</location>
    </subcellularLocation>
</comment>
<comment type="similarity">
    <text evidence="1 5">Belongs to the heat shock protein 90 family.</text>
</comment>
<dbReference type="NCBIfam" id="NF003555">
    <property type="entry name" value="PRK05218.1"/>
    <property type="match status" value="1"/>
</dbReference>
<dbReference type="AlphaFoldDB" id="A0A1G6KMI0"/>
<evidence type="ECO:0000259" key="8">
    <source>
        <dbReference type="SMART" id="SM00387"/>
    </source>
</evidence>
<evidence type="ECO:0000313" key="9">
    <source>
        <dbReference type="EMBL" id="SDC32117.1"/>
    </source>
</evidence>
<dbReference type="InterPro" id="IPR020568">
    <property type="entry name" value="Ribosomal_Su5_D2-typ_SF"/>
</dbReference>
<dbReference type="Gene3D" id="3.40.50.11260">
    <property type="match status" value="1"/>
</dbReference>
<dbReference type="PROSITE" id="PS00298">
    <property type="entry name" value="HSP90"/>
    <property type="match status" value="1"/>
</dbReference>
<dbReference type="InterPro" id="IPR036890">
    <property type="entry name" value="HATPase_C_sf"/>
</dbReference>
<dbReference type="Gene3D" id="3.30.230.80">
    <property type="match status" value="1"/>
</dbReference>
<keyword evidence="2 5" id="KW-0547">Nucleotide-binding</keyword>
<feature type="binding site" evidence="6">
    <location>
        <position position="33"/>
    </location>
    <ligand>
        <name>ATP</name>
        <dbReference type="ChEBI" id="CHEBI:30616"/>
    </ligand>
</feature>
<dbReference type="Proteomes" id="UP000198528">
    <property type="component" value="Unassembled WGS sequence"/>
</dbReference>
<dbReference type="InterPro" id="IPR003594">
    <property type="entry name" value="HATPase_dom"/>
</dbReference>
<evidence type="ECO:0000256" key="7">
    <source>
        <dbReference type="SAM" id="Coils"/>
    </source>
</evidence>
<dbReference type="STRING" id="604330.SAMN04489857_1109"/>
<feature type="region of interest" description="A; substrate-binding" evidence="5">
    <location>
        <begin position="1"/>
        <end position="357"/>
    </location>
</feature>
<accession>A0A1G6KMI0</accession>
<dbReference type="InterPro" id="IPR019805">
    <property type="entry name" value="Heat_shock_protein_90_CS"/>
</dbReference>
<comment type="caution">
    <text evidence="5">Lacks conserved residue(s) required for the propagation of feature annotation.</text>
</comment>
<evidence type="ECO:0000256" key="1">
    <source>
        <dbReference type="ARBA" id="ARBA00008239"/>
    </source>
</evidence>
<protein>
    <recommendedName>
        <fullName evidence="5">Chaperone protein HtpG</fullName>
    </recommendedName>
    <alternativeName>
        <fullName evidence="5">Heat shock protein HtpG</fullName>
    </alternativeName>
    <alternativeName>
        <fullName evidence="5">High temperature protein G</fullName>
    </alternativeName>
</protein>
<dbReference type="SMART" id="SM00387">
    <property type="entry name" value="HATPase_c"/>
    <property type="match status" value="1"/>
</dbReference>
<reference evidence="10" key="1">
    <citation type="submission" date="2016-10" db="EMBL/GenBank/DDBJ databases">
        <authorList>
            <person name="Varghese N."/>
            <person name="Submissions S."/>
        </authorList>
    </citation>
    <scope>NUCLEOTIDE SEQUENCE [LARGE SCALE GENOMIC DNA]</scope>
    <source>
        <strain evidence="10">DSM 22619</strain>
    </source>
</reference>
<keyword evidence="4 5" id="KW-0143">Chaperone</keyword>
<keyword evidence="5" id="KW-0346">Stress response</keyword>
<dbReference type="InterPro" id="IPR001404">
    <property type="entry name" value="Hsp90_fam"/>
</dbReference>
<dbReference type="SUPFAM" id="SSF55874">
    <property type="entry name" value="ATPase domain of HSP90 chaperone/DNA topoisomerase II/histidine kinase"/>
    <property type="match status" value="1"/>
</dbReference>
<evidence type="ECO:0000256" key="2">
    <source>
        <dbReference type="ARBA" id="ARBA00022741"/>
    </source>
</evidence>
<dbReference type="CDD" id="cd16927">
    <property type="entry name" value="HATPase_Hsp90-like"/>
    <property type="match status" value="1"/>
</dbReference>
<name>A0A1G6KMI0_9ACTN</name>
<feature type="region of interest" description="C" evidence="5">
    <location>
        <begin position="586"/>
        <end position="658"/>
    </location>
</feature>
<dbReference type="RefSeq" id="WP_090846253.1">
    <property type="nucleotide sequence ID" value="NZ_FMZL01000009.1"/>
</dbReference>
<feature type="binding site" evidence="6">
    <location>
        <position position="79"/>
    </location>
    <ligand>
        <name>ATP</name>
        <dbReference type="ChEBI" id="CHEBI:30616"/>
    </ligand>
</feature>
<dbReference type="Gene3D" id="3.30.565.10">
    <property type="entry name" value="Histidine kinase-like ATPase, C-terminal domain"/>
    <property type="match status" value="1"/>
</dbReference>
<dbReference type="PANTHER" id="PTHR11528">
    <property type="entry name" value="HEAT SHOCK PROTEIN 90 FAMILY MEMBER"/>
    <property type="match status" value="1"/>
</dbReference>
<dbReference type="Pfam" id="PF13589">
    <property type="entry name" value="HATPase_c_3"/>
    <property type="match status" value="1"/>
</dbReference>
<feature type="binding site" evidence="6">
    <location>
        <position position="357"/>
    </location>
    <ligand>
        <name>ATP</name>
        <dbReference type="ChEBI" id="CHEBI:30616"/>
    </ligand>
</feature>
<evidence type="ECO:0000256" key="3">
    <source>
        <dbReference type="ARBA" id="ARBA00022840"/>
    </source>
</evidence>
<dbReference type="EMBL" id="FMZL01000009">
    <property type="protein sequence ID" value="SDC32117.1"/>
    <property type="molecule type" value="Genomic_DNA"/>
</dbReference>
<feature type="binding site" evidence="6">
    <location>
        <begin position="94"/>
        <end position="95"/>
    </location>
    <ligand>
        <name>ATP</name>
        <dbReference type="ChEBI" id="CHEBI:30616"/>
    </ligand>
</feature>
<dbReference type="HAMAP" id="MF_00505">
    <property type="entry name" value="HSP90"/>
    <property type="match status" value="1"/>
</dbReference>
<feature type="binding site" evidence="6">
    <location>
        <position position="74"/>
    </location>
    <ligand>
        <name>ATP</name>
        <dbReference type="ChEBI" id="CHEBI:30616"/>
    </ligand>
</feature>
<dbReference type="PRINTS" id="PR00775">
    <property type="entry name" value="HEATSHOCK90"/>
</dbReference>
<comment type="function">
    <text evidence="5">Molecular chaperone. Has ATPase activity.</text>
</comment>
<sequence>MKQFKTEGKKLLDLMINSIYTNKEIFLRELISNASDALDKLSFEGLTDESKRVDETLAIDLSFDKDARTITVADNGIGMTAEELDENLGTIAHSGSQEFKRQNADAQGDAVDIIGQFGVGFYSSFMVAKRVRVVSRALGEDVAHAWESDGVSGYSIDEVAEADLPEALRGERAHGTQITLFLRDSTEEDDTDQFLSEWKLRDLVRQYSNYVRYPIRMMVTKSREKPAPDPKPDDYKPEYEDYQELETLNSMTPIWKKRKSDVEQKDYDEFYTSTFHDWEKPLRTLSFHAEGAISYDALLFIPSVAPFDLYSKDYQKGLALYSSSVLIQEKCADLLPDYYNFVHGIVDSPDVTLNISRETLQQNSQLRAIARRIEKKVTAELEDMRDNDREAYEKFFKNFGRGLKFGIYNSYGSKADELADLLLFWSARDEKMVTLKEYVAGMAEGQEKIYYAAGETRELLAQTPAVRSALAHGYDVLLCTEDVDEFMFQFLRSYHVDAVAGDSEHKGTEARDLELQNVADANLDLANEDEKKEAEKATEENKDLFGELKDALDGRVADVKVSANLDEDTPATVTAEGPVSLEMERRLQQSPEAGQAPKASRVLMLNAKHPVFGKLQAAKGDKERLALMGDILYNQALLVEGLPVEDPAKFAREITELM</sequence>
<feature type="domain" description="Histidine kinase/HSP90-like ATPase" evidence="8">
    <location>
        <begin position="22"/>
        <end position="186"/>
    </location>
</feature>
<dbReference type="GO" id="GO:0005737">
    <property type="term" value="C:cytoplasm"/>
    <property type="evidence" value="ECO:0007669"/>
    <property type="project" value="UniProtKB-SubCell"/>
</dbReference>
<evidence type="ECO:0000256" key="4">
    <source>
        <dbReference type="ARBA" id="ARBA00023186"/>
    </source>
</evidence>
<comment type="subunit">
    <text evidence="5">Homodimer.</text>
</comment>
<feature type="binding site" evidence="6">
    <location>
        <position position="176"/>
    </location>
    <ligand>
        <name>ATP</name>
        <dbReference type="ChEBI" id="CHEBI:30616"/>
    </ligand>
</feature>
<feature type="binding site" evidence="6">
    <location>
        <begin position="116"/>
        <end position="121"/>
    </location>
    <ligand>
        <name>ATP</name>
        <dbReference type="ChEBI" id="CHEBI:30616"/>
    </ligand>
</feature>
<evidence type="ECO:0000256" key="6">
    <source>
        <dbReference type="PIRSR" id="PIRSR002583-1"/>
    </source>
</evidence>
<dbReference type="PIRSF" id="PIRSF002583">
    <property type="entry name" value="Hsp90"/>
    <property type="match status" value="1"/>
</dbReference>
<dbReference type="GO" id="GO:0051082">
    <property type="term" value="F:unfolded protein binding"/>
    <property type="evidence" value="ECO:0007669"/>
    <property type="project" value="UniProtKB-UniRule"/>
</dbReference>
<feature type="coiled-coil region" evidence="7">
    <location>
        <begin position="520"/>
        <end position="547"/>
    </location>
</feature>
<dbReference type="Gene3D" id="1.20.120.790">
    <property type="entry name" value="Heat shock protein 90, C-terminal domain"/>
    <property type="match status" value="1"/>
</dbReference>
<gene>
    <name evidence="5" type="primary">htpG</name>
    <name evidence="9" type="ORF">SAMN04487824_1096</name>
</gene>
<keyword evidence="7" id="KW-0175">Coiled coil</keyword>
<dbReference type="SUPFAM" id="SSF54211">
    <property type="entry name" value="Ribosomal protein S5 domain 2-like"/>
    <property type="match status" value="1"/>
</dbReference>
<feature type="binding site" evidence="6">
    <location>
        <position position="29"/>
    </location>
    <ligand>
        <name>ATP</name>
        <dbReference type="ChEBI" id="CHEBI:30616"/>
    </ligand>
</feature>
<keyword evidence="10" id="KW-1185">Reference proteome</keyword>
<proteinExistence type="inferred from homology"/>
<keyword evidence="5" id="KW-0963">Cytoplasm</keyword>
<feature type="binding site" evidence="6">
    <location>
        <position position="87"/>
    </location>
    <ligand>
        <name>ATP</name>
        <dbReference type="ChEBI" id="CHEBI:30616"/>
    </ligand>
</feature>
<dbReference type="SUPFAM" id="SSF110942">
    <property type="entry name" value="HSP90 C-terminal domain"/>
    <property type="match status" value="1"/>
</dbReference>